<comment type="caution">
    <text evidence="2">The sequence shown here is derived from an EMBL/GenBank/DDBJ whole genome shotgun (WGS) entry which is preliminary data.</text>
</comment>
<gene>
    <name evidence="2" type="ORF">Pfra01_002095000</name>
</gene>
<dbReference type="AlphaFoldDB" id="A0A9W6Y3V5"/>
<dbReference type="Proteomes" id="UP001165121">
    <property type="component" value="Unassembled WGS sequence"/>
</dbReference>
<protein>
    <submittedName>
        <fullName evidence="2">Unnamed protein product</fullName>
    </submittedName>
</protein>
<dbReference type="OrthoDB" id="123528at2759"/>
<organism evidence="2 3">
    <name type="scientific">Phytophthora fragariaefolia</name>
    <dbReference type="NCBI Taxonomy" id="1490495"/>
    <lineage>
        <taxon>Eukaryota</taxon>
        <taxon>Sar</taxon>
        <taxon>Stramenopiles</taxon>
        <taxon>Oomycota</taxon>
        <taxon>Peronosporomycetes</taxon>
        <taxon>Peronosporales</taxon>
        <taxon>Peronosporaceae</taxon>
        <taxon>Phytophthora</taxon>
    </lineage>
</organism>
<reference evidence="2" key="1">
    <citation type="submission" date="2023-04" db="EMBL/GenBank/DDBJ databases">
        <title>Phytophthora fragariaefolia NBRC 109709.</title>
        <authorList>
            <person name="Ichikawa N."/>
            <person name="Sato H."/>
            <person name="Tonouchi N."/>
        </authorList>
    </citation>
    <scope>NUCLEOTIDE SEQUENCE</scope>
    <source>
        <strain evidence="2">NBRC 109709</strain>
    </source>
</reference>
<dbReference type="InterPro" id="IPR013103">
    <property type="entry name" value="RVT_2"/>
</dbReference>
<evidence type="ECO:0000313" key="3">
    <source>
        <dbReference type="Proteomes" id="UP001165121"/>
    </source>
</evidence>
<proteinExistence type="predicted"/>
<dbReference type="EMBL" id="BSXT01002928">
    <property type="protein sequence ID" value="GMF51657.1"/>
    <property type="molecule type" value="Genomic_DNA"/>
</dbReference>
<evidence type="ECO:0000313" key="2">
    <source>
        <dbReference type="EMBL" id="GMF51657.1"/>
    </source>
</evidence>
<dbReference type="SUPFAM" id="SSF56672">
    <property type="entry name" value="DNA/RNA polymerases"/>
    <property type="match status" value="1"/>
</dbReference>
<evidence type="ECO:0000259" key="1">
    <source>
        <dbReference type="Pfam" id="PF07727"/>
    </source>
</evidence>
<sequence>MAIRVLGKDGKLIQASNILYGGDINTAYLNASLEIPQYVRSVQGLPCKIEGNMYIVKKALYGLRQSGREWNTELNGWLVARGFQRCATEPCLYFKYEDGTVALVLVYVNDVLCATNNENFKSKLFEDLNAAYNLKDQGEPSEYLGFEVKQSSDEIFISQRKYTRGVLVKCGYESAILLSSLVSCTCMHVECWRLLSNARKTGCSVFAV</sequence>
<dbReference type="Pfam" id="PF07727">
    <property type="entry name" value="RVT_2"/>
    <property type="match status" value="1"/>
</dbReference>
<name>A0A9W6Y3V5_9STRA</name>
<dbReference type="InterPro" id="IPR043502">
    <property type="entry name" value="DNA/RNA_pol_sf"/>
</dbReference>
<feature type="domain" description="Reverse transcriptase Ty1/copia-type" evidence="1">
    <location>
        <begin position="20"/>
        <end position="170"/>
    </location>
</feature>
<accession>A0A9W6Y3V5</accession>
<keyword evidence="3" id="KW-1185">Reference proteome</keyword>